<organism evidence="3 4">
    <name type="scientific">Sphingobium phenoxybenzoativorans</name>
    <dbReference type="NCBI Taxonomy" id="1592790"/>
    <lineage>
        <taxon>Bacteria</taxon>
        <taxon>Pseudomonadati</taxon>
        <taxon>Pseudomonadota</taxon>
        <taxon>Alphaproteobacteria</taxon>
        <taxon>Sphingomonadales</taxon>
        <taxon>Sphingomonadaceae</taxon>
        <taxon>Sphingobium</taxon>
    </lineage>
</organism>
<reference evidence="3" key="1">
    <citation type="submission" date="2021-04" db="EMBL/GenBank/DDBJ databases">
        <title>Isolation of p-tert-butylphenol degrading bacteria Sphingobium phenoxybenzoativorans Tas13 from active sludge.</title>
        <authorList>
            <person name="Li Y."/>
        </authorList>
    </citation>
    <scope>NUCLEOTIDE SEQUENCE</scope>
    <source>
        <strain evidence="3">Tas13</strain>
    </source>
</reference>
<dbReference type="Proteomes" id="UP000681425">
    <property type="component" value="Chromosome"/>
</dbReference>
<evidence type="ECO:0000259" key="2">
    <source>
        <dbReference type="Pfam" id="PF10686"/>
    </source>
</evidence>
<feature type="compositionally biased region" description="Basic and acidic residues" evidence="1">
    <location>
        <begin position="315"/>
        <end position="327"/>
    </location>
</feature>
<dbReference type="EMBL" id="CP073910">
    <property type="protein sequence ID" value="QUT07158.1"/>
    <property type="molecule type" value="Genomic_DNA"/>
</dbReference>
<gene>
    <name evidence="3" type="ORF">KFK14_07005</name>
</gene>
<dbReference type="AlphaFoldDB" id="A0A975KAQ6"/>
<dbReference type="KEGG" id="spph:KFK14_07005"/>
<evidence type="ECO:0000256" key="1">
    <source>
        <dbReference type="SAM" id="MobiDB-lite"/>
    </source>
</evidence>
<dbReference type="RefSeq" id="WP_031290669.1">
    <property type="nucleotide sequence ID" value="NZ_CP073910.1"/>
</dbReference>
<accession>A0A975KAQ6</accession>
<feature type="region of interest" description="Disordered" evidence="1">
    <location>
        <begin position="314"/>
        <end position="340"/>
    </location>
</feature>
<keyword evidence="4" id="KW-1185">Reference proteome</keyword>
<proteinExistence type="predicted"/>
<dbReference type="InterPro" id="IPR019627">
    <property type="entry name" value="YAcAr"/>
</dbReference>
<feature type="domain" description="YspA cpYpsA-related SLOG" evidence="2">
    <location>
        <begin position="205"/>
        <end position="265"/>
    </location>
</feature>
<name>A0A975KAQ6_9SPHN</name>
<dbReference type="Pfam" id="PF10686">
    <property type="entry name" value="YAcAr"/>
    <property type="match status" value="1"/>
</dbReference>
<evidence type="ECO:0000313" key="3">
    <source>
        <dbReference type="EMBL" id="QUT07158.1"/>
    </source>
</evidence>
<protein>
    <submittedName>
        <fullName evidence="3">DUF2493 domain-containing protein</fullName>
    </submittedName>
</protein>
<evidence type="ECO:0000313" key="4">
    <source>
        <dbReference type="Proteomes" id="UP000681425"/>
    </source>
</evidence>
<sequence length="340" mass="37844">MSKKSARKAVSTFADLPELIAEETATPEFEASFGDPMPLSIIEHGDEPGEHDMPEPFAAQKTCGELMTSLYLLLTDTRLDPLAPDIAWGIVNSFHFVAGTLQRREDSLADKIRDMTRRMEPGEVFNKELEDLQLQCQSVIEQRAAVETMRDYAAAMYRACWRKAWSPSKGSKASSVTTASYISAVDFLRERALAKREKYQPDGLVVVSSGPAIWDDWQPIWTTMSAIKQRTPRMVVVTTGQRTGWDAIVAAWCAREGVPLVAYALTGRGKAAFARNRKIGELDISEAVLGEGSGIQANLYQMLRKKGVPIHAFRKPADAPKPRKPEASGEYSFRRARRYA</sequence>